<dbReference type="InterPro" id="IPR000772">
    <property type="entry name" value="Ricin_B_lectin"/>
</dbReference>
<evidence type="ECO:0000313" key="3">
    <source>
        <dbReference type="Proteomes" id="UP001199054"/>
    </source>
</evidence>
<evidence type="ECO:0000313" key="2">
    <source>
        <dbReference type="EMBL" id="MCB5178919.1"/>
    </source>
</evidence>
<organism evidence="2 3">
    <name type="scientific">Streptomyces antimicrobicus</name>
    <dbReference type="NCBI Taxonomy" id="2883108"/>
    <lineage>
        <taxon>Bacteria</taxon>
        <taxon>Bacillati</taxon>
        <taxon>Actinomycetota</taxon>
        <taxon>Actinomycetes</taxon>
        <taxon>Kitasatosporales</taxon>
        <taxon>Streptomycetaceae</taxon>
        <taxon>Streptomyces</taxon>
    </lineage>
</organism>
<dbReference type="EMBL" id="JAJAUY010000014">
    <property type="protein sequence ID" value="MCB5178919.1"/>
    <property type="molecule type" value="Genomic_DNA"/>
</dbReference>
<keyword evidence="3" id="KW-1185">Reference proteome</keyword>
<reference evidence="2 3" key="1">
    <citation type="submission" date="2021-10" db="EMBL/GenBank/DDBJ databases">
        <title>Streptomyces sp. strain SMC 277, a novel streptomycete isolated from soil.</title>
        <authorList>
            <person name="Chanama M."/>
        </authorList>
    </citation>
    <scope>NUCLEOTIDE SEQUENCE [LARGE SCALE GENOMIC DNA]</scope>
    <source>
        <strain evidence="2 3">SMC 277</strain>
    </source>
</reference>
<accession>A0ABS8B2T2</accession>
<sequence length="92" mass="10064">MAVTDDRPLQLLGHVLALEQREIPWGCAPGAWNQTWLPTATSGFYNPVSRKCLDVPGGRTDNGNQLQIWDCNGSKAQRWLSPGLTTPMGTTV</sequence>
<name>A0ABS8B2T2_9ACTN</name>
<dbReference type="RefSeq" id="WP_226725741.1">
    <property type="nucleotide sequence ID" value="NZ_JAJAUY010000014.1"/>
</dbReference>
<dbReference type="Proteomes" id="UP001199054">
    <property type="component" value="Unassembled WGS sequence"/>
</dbReference>
<proteinExistence type="predicted"/>
<dbReference type="Pfam" id="PF00652">
    <property type="entry name" value="Ricin_B_lectin"/>
    <property type="match status" value="1"/>
</dbReference>
<dbReference type="Gene3D" id="2.80.10.50">
    <property type="match status" value="1"/>
</dbReference>
<gene>
    <name evidence="2" type="ORF">LG632_05905</name>
</gene>
<dbReference type="PROSITE" id="PS50231">
    <property type="entry name" value="RICIN_B_LECTIN"/>
    <property type="match status" value="1"/>
</dbReference>
<dbReference type="InterPro" id="IPR035992">
    <property type="entry name" value="Ricin_B-like_lectins"/>
</dbReference>
<protein>
    <submittedName>
        <fullName evidence="2">Ricin-type beta-trefoil lectin domain protein</fullName>
    </submittedName>
</protein>
<feature type="domain" description="Ricin B lectin" evidence="1">
    <location>
        <begin position="25"/>
        <end position="79"/>
    </location>
</feature>
<evidence type="ECO:0000259" key="1">
    <source>
        <dbReference type="Pfam" id="PF00652"/>
    </source>
</evidence>
<dbReference type="SUPFAM" id="SSF50370">
    <property type="entry name" value="Ricin B-like lectins"/>
    <property type="match status" value="1"/>
</dbReference>
<comment type="caution">
    <text evidence="2">The sequence shown here is derived from an EMBL/GenBank/DDBJ whole genome shotgun (WGS) entry which is preliminary data.</text>
</comment>